<dbReference type="Proteomes" id="UP000006322">
    <property type="component" value="Unassembled WGS sequence"/>
</dbReference>
<dbReference type="AlphaFoldDB" id="K6ZWT4"/>
<evidence type="ECO:0000313" key="1">
    <source>
        <dbReference type="EMBL" id="GAC33253.1"/>
    </source>
</evidence>
<sequence length="68" mass="7846">MTGLDQQSLRRILLRALMTLASGPGQAYQNQQQHQRTYRDMPGHQRLSDPVFSVEDSITKLEQLPEHQ</sequence>
<organism evidence="1 2">
    <name type="scientific">Paraglaciecola polaris LMG 21857</name>
    <dbReference type="NCBI Taxonomy" id="1129793"/>
    <lineage>
        <taxon>Bacteria</taxon>
        <taxon>Pseudomonadati</taxon>
        <taxon>Pseudomonadota</taxon>
        <taxon>Gammaproteobacteria</taxon>
        <taxon>Alteromonadales</taxon>
        <taxon>Alteromonadaceae</taxon>
        <taxon>Paraglaciecola</taxon>
    </lineage>
</organism>
<dbReference type="EMBL" id="BAER01000051">
    <property type="protein sequence ID" value="GAC33253.1"/>
    <property type="molecule type" value="Genomic_DNA"/>
</dbReference>
<keyword evidence="2" id="KW-1185">Reference proteome</keyword>
<evidence type="ECO:0000313" key="2">
    <source>
        <dbReference type="Proteomes" id="UP000006322"/>
    </source>
</evidence>
<reference evidence="2" key="1">
    <citation type="journal article" date="2014" name="Environ. Microbiol.">
        <title>Comparative genomics of the marine bacterial genus Glaciecola reveals the high degree of genomic diversity and genomic characteristic for cold adaptation.</title>
        <authorList>
            <person name="Qin Q.L."/>
            <person name="Xie B.B."/>
            <person name="Yu Y."/>
            <person name="Shu Y.L."/>
            <person name="Rong J.C."/>
            <person name="Zhang Y.J."/>
            <person name="Zhao D.L."/>
            <person name="Chen X.L."/>
            <person name="Zhang X.Y."/>
            <person name="Chen B."/>
            <person name="Zhou B.C."/>
            <person name="Zhang Y.Z."/>
        </authorList>
    </citation>
    <scope>NUCLEOTIDE SEQUENCE [LARGE SCALE GENOMIC DNA]</scope>
    <source>
        <strain evidence="2">LMG 21857</strain>
    </source>
</reference>
<proteinExistence type="predicted"/>
<accession>K6ZWT4</accession>
<gene>
    <name evidence="1" type="ORF">GPLA_2348</name>
</gene>
<comment type="caution">
    <text evidence="1">The sequence shown here is derived from an EMBL/GenBank/DDBJ whole genome shotgun (WGS) entry which is preliminary data.</text>
</comment>
<protein>
    <submittedName>
        <fullName evidence="1">Uncharacterized protein</fullName>
    </submittedName>
</protein>
<name>K6ZWT4_9ALTE</name>